<evidence type="ECO:0000313" key="3">
    <source>
        <dbReference type="EMBL" id="GEA60758.1"/>
    </source>
</evidence>
<protein>
    <recommendedName>
        <fullName evidence="2">UPF0145 protein VCO01S_19510</fullName>
    </recommendedName>
</protein>
<dbReference type="Proteomes" id="UP000318242">
    <property type="component" value="Unassembled WGS sequence"/>
</dbReference>
<dbReference type="Gene3D" id="3.30.110.70">
    <property type="entry name" value="Hypothetical protein apc22750. Chain B"/>
    <property type="match status" value="1"/>
</dbReference>
<evidence type="ECO:0000256" key="1">
    <source>
        <dbReference type="ARBA" id="ARBA00010751"/>
    </source>
</evidence>
<dbReference type="InterPro" id="IPR002765">
    <property type="entry name" value="UPF0145_YbjQ-like"/>
</dbReference>
<dbReference type="InterPro" id="IPR035439">
    <property type="entry name" value="UPF0145_dom_sf"/>
</dbReference>
<dbReference type="AlphaFoldDB" id="A0A4Y3IPI1"/>
<name>A0A4Y3IPI1_9VIBR</name>
<dbReference type="OrthoDB" id="9796448at2"/>
<proteinExistence type="inferred from homology"/>
<sequence>MLMTTTQTVEGKRVLSYHGVIAGEAILGANLFKDMFAGIRDMVGGRSGTYEKELERARTIAVQELEDKAHEIGANAVIGIDIDYEVLGKDNGMLMVSASGTAVTIG</sequence>
<gene>
    <name evidence="3" type="ORF">VCO01S_19510</name>
</gene>
<organism evidence="3 4">
    <name type="scientific">Vibrio comitans NBRC 102076</name>
    <dbReference type="NCBI Taxonomy" id="1219078"/>
    <lineage>
        <taxon>Bacteria</taxon>
        <taxon>Pseudomonadati</taxon>
        <taxon>Pseudomonadota</taxon>
        <taxon>Gammaproteobacteria</taxon>
        <taxon>Vibrionales</taxon>
        <taxon>Vibrionaceae</taxon>
        <taxon>Vibrio</taxon>
    </lineage>
</organism>
<reference evidence="3 4" key="1">
    <citation type="submission" date="2019-06" db="EMBL/GenBank/DDBJ databases">
        <title>Whole genome shotgun sequence of Vibrio comitans NBRC 102076.</title>
        <authorList>
            <person name="Hosoyama A."/>
            <person name="Uohara A."/>
            <person name="Ohji S."/>
            <person name="Ichikawa N."/>
        </authorList>
    </citation>
    <scope>NUCLEOTIDE SEQUENCE [LARGE SCALE GENOMIC DNA]</scope>
    <source>
        <strain evidence="3 4">NBRC 102076</strain>
    </source>
</reference>
<dbReference type="SUPFAM" id="SSF117782">
    <property type="entry name" value="YbjQ-like"/>
    <property type="match status" value="1"/>
</dbReference>
<accession>A0A4Y3IPI1</accession>
<dbReference type="Pfam" id="PF01906">
    <property type="entry name" value="YbjQ_1"/>
    <property type="match status" value="1"/>
</dbReference>
<evidence type="ECO:0000313" key="4">
    <source>
        <dbReference type="Proteomes" id="UP000318242"/>
    </source>
</evidence>
<keyword evidence="4" id="KW-1185">Reference proteome</keyword>
<dbReference type="EMBL" id="BJLH01000008">
    <property type="protein sequence ID" value="GEA60758.1"/>
    <property type="molecule type" value="Genomic_DNA"/>
</dbReference>
<dbReference type="RefSeq" id="WP_141271163.1">
    <property type="nucleotide sequence ID" value="NZ_BJLH01000008.1"/>
</dbReference>
<comment type="similarity">
    <text evidence="1 2">Belongs to the UPF0145 family.</text>
</comment>
<dbReference type="NCBIfam" id="NF002776">
    <property type="entry name" value="PRK02877.1"/>
    <property type="match status" value="1"/>
</dbReference>
<comment type="caution">
    <text evidence="3">The sequence shown here is derived from an EMBL/GenBank/DDBJ whole genome shotgun (WGS) entry which is preliminary data.</text>
</comment>
<evidence type="ECO:0000256" key="2">
    <source>
        <dbReference type="HAMAP-Rule" id="MF_00338"/>
    </source>
</evidence>
<dbReference type="PANTHER" id="PTHR34068:SF1">
    <property type="entry name" value="UPF0145 PROTEIN YBJQ"/>
    <property type="match status" value="1"/>
</dbReference>
<dbReference type="HAMAP" id="MF_00338">
    <property type="entry name" value="UPF0145"/>
    <property type="match status" value="1"/>
</dbReference>
<dbReference type="PANTHER" id="PTHR34068">
    <property type="entry name" value="UPF0145 PROTEIN YBJQ"/>
    <property type="match status" value="1"/>
</dbReference>